<keyword evidence="7" id="KW-0732">Signal</keyword>
<feature type="domain" description="SLBB" evidence="17">
    <location>
        <begin position="116"/>
        <end position="194"/>
    </location>
</feature>
<evidence type="ECO:0000256" key="10">
    <source>
        <dbReference type="ARBA" id="ARBA00023114"/>
    </source>
</evidence>
<comment type="subcellular location">
    <subcellularLocation>
        <location evidence="1">Cell outer membrane</location>
        <topology evidence="1">Multi-pass membrane protein</topology>
    </subcellularLocation>
</comment>
<evidence type="ECO:0000313" key="19">
    <source>
        <dbReference type="Proteomes" id="UP000825258"/>
    </source>
</evidence>
<sequence>MLYLQNNISTESKTNYNTVIKPDDVLMIVVSSENPEVAEPYNLKSVVLQSNSEEAIQTQRTQTYIVDIEGYIEFPILGKVKIGGLNKQEAIEYLKSLLKDHVKDAVINMRILNFEVTVLGEVNRPGTFEISSERITILEALGKAGDLTIYGKRKNVLLIRDENGVKSTHRLDLTKSDIVNSPYYYLAQNDVVYVEPNKTRINSSAVGPNIAVGISALSLVVTIIALTTR</sequence>
<name>A0ABM7S214_9FLAO</name>
<evidence type="ECO:0000256" key="8">
    <source>
        <dbReference type="ARBA" id="ARBA00023047"/>
    </source>
</evidence>
<keyword evidence="4" id="KW-1134">Transmembrane beta strand</keyword>
<evidence type="ECO:0000256" key="1">
    <source>
        <dbReference type="ARBA" id="ARBA00004571"/>
    </source>
</evidence>
<dbReference type="PANTHER" id="PTHR33619:SF3">
    <property type="entry name" value="POLYSACCHARIDE EXPORT PROTEIN GFCE-RELATED"/>
    <property type="match status" value="1"/>
</dbReference>
<dbReference type="Proteomes" id="UP000825258">
    <property type="component" value="Chromosome"/>
</dbReference>
<organism evidence="18 19">
    <name type="scientific">Flavobacterium okayamense</name>
    <dbReference type="NCBI Taxonomy" id="2830782"/>
    <lineage>
        <taxon>Bacteria</taxon>
        <taxon>Pseudomonadati</taxon>
        <taxon>Bacteroidota</taxon>
        <taxon>Flavobacteriia</taxon>
        <taxon>Flavobacteriales</taxon>
        <taxon>Flavobacteriaceae</taxon>
        <taxon>Flavobacterium</taxon>
    </lineage>
</organism>
<comment type="similarity">
    <text evidence="2">Belongs to the BexD/CtrA/VexA family.</text>
</comment>
<evidence type="ECO:0000256" key="11">
    <source>
        <dbReference type="ARBA" id="ARBA00023136"/>
    </source>
</evidence>
<evidence type="ECO:0000256" key="3">
    <source>
        <dbReference type="ARBA" id="ARBA00022448"/>
    </source>
</evidence>
<keyword evidence="6 15" id="KW-0812">Transmembrane</keyword>
<proteinExistence type="inferred from homology"/>
<keyword evidence="8" id="KW-0625">Polysaccharide transport</keyword>
<dbReference type="Pfam" id="PF22461">
    <property type="entry name" value="SLBB_2"/>
    <property type="match status" value="1"/>
</dbReference>
<keyword evidence="15" id="KW-1133">Transmembrane helix</keyword>
<evidence type="ECO:0000313" key="18">
    <source>
        <dbReference type="EMBL" id="BCY27262.1"/>
    </source>
</evidence>
<feature type="transmembrane region" description="Helical" evidence="15">
    <location>
        <begin position="206"/>
        <end position="226"/>
    </location>
</feature>
<keyword evidence="12" id="KW-0564">Palmitate</keyword>
<keyword evidence="5" id="KW-0762">Sugar transport</keyword>
<keyword evidence="14" id="KW-0449">Lipoprotein</keyword>
<keyword evidence="11 15" id="KW-0472">Membrane</keyword>
<dbReference type="Gene3D" id="3.10.560.10">
    <property type="entry name" value="Outer membrane lipoprotein wza domain like"/>
    <property type="match status" value="1"/>
</dbReference>
<keyword evidence="19" id="KW-1185">Reference proteome</keyword>
<evidence type="ECO:0000256" key="4">
    <source>
        <dbReference type="ARBA" id="ARBA00022452"/>
    </source>
</evidence>
<dbReference type="PANTHER" id="PTHR33619">
    <property type="entry name" value="POLYSACCHARIDE EXPORT PROTEIN GFCE-RELATED"/>
    <property type="match status" value="1"/>
</dbReference>
<evidence type="ECO:0000256" key="2">
    <source>
        <dbReference type="ARBA" id="ARBA00009450"/>
    </source>
</evidence>
<keyword evidence="10" id="KW-0626">Porin</keyword>
<evidence type="ECO:0000256" key="5">
    <source>
        <dbReference type="ARBA" id="ARBA00022597"/>
    </source>
</evidence>
<reference evidence="18 19" key="1">
    <citation type="submission" date="2021-06" db="EMBL/GenBank/DDBJ databases">
        <title>Whole genome sequences of Flavobacterium sp. KK2020170 and assembly.</title>
        <authorList>
            <person name="Kitahara K."/>
            <person name="Miyoshi S."/>
            <person name="Uesaka K."/>
        </authorList>
    </citation>
    <scope>NUCLEOTIDE SEQUENCE [LARGE SCALE GENOMIC DNA]</scope>
    <source>
        <strain evidence="18 19">KK2020170</strain>
    </source>
</reference>
<dbReference type="Pfam" id="PF02563">
    <property type="entry name" value="Poly_export"/>
    <property type="match status" value="1"/>
</dbReference>
<evidence type="ECO:0000256" key="9">
    <source>
        <dbReference type="ARBA" id="ARBA00023065"/>
    </source>
</evidence>
<evidence type="ECO:0000259" key="17">
    <source>
        <dbReference type="Pfam" id="PF22461"/>
    </source>
</evidence>
<evidence type="ECO:0000256" key="14">
    <source>
        <dbReference type="ARBA" id="ARBA00023288"/>
    </source>
</evidence>
<accession>A0ABM7S214</accession>
<evidence type="ECO:0000256" key="6">
    <source>
        <dbReference type="ARBA" id="ARBA00022692"/>
    </source>
</evidence>
<evidence type="ECO:0000256" key="15">
    <source>
        <dbReference type="SAM" id="Phobius"/>
    </source>
</evidence>
<gene>
    <name evidence="18" type="ORF">KK2020170_01300</name>
</gene>
<protein>
    <submittedName>
        <fullName evidence="18">Polysaccharide biosynthesis protein</fullName>
    </submittedName>
</protein>
<evidence type="ECO:0000259" key="16">
    <source>
        <dbReference type="Pfam" id="PF02563"/>
    </source>
</evidence>
<evidence type="ECO:0000256" key="13">
    <source>
        <dbReference type="ARBA" id="ARBA00023237"/>
    </source>
</evidence>
<keyword evidence="9" id="KW-0406">Ion transport</keyword>
<evidence type="ECO:0000256" key="7">
    <source>
        <dbReference type="ARBA" id="ARBA00022729"/>
    </source>
</evidence>
<dbReference type="InterPro" id="IPR049712">
    <property type="entry name" value="Poly_export"/>
</dbReference>
<keyword evidence="13" id="KW-0998">Cell outer membrane</keyword>
<keyword evidence="3" id="KW-0813">Transport</keyword>
<evidence type="ECO:0000256" key="12">
    <source>
        <dbReference type="ARBA" id="ARBA00023139"/>
    </source>
</evidence>
<dbReference type="InterPro" id="IPR003715">
    <property type="entry name" value="Poly_export_N"/>
</dbReference>
<dbReference type="EMBL" id="AP024749">
    <property type="protein sequence ID" value="BCY27262.1"/>
    <property type="molecule type" value="Genomic_DNA"/>
</dbReference>
<dbReference type="InterPro" id="IPR054765">
    <property type="entry name" value="SLBB_dom"/>
</dbReference>
<feature type="domain" description="Polysaccharide export protein N-terminal" evidence="16">
    <location>
        <begin position="13"/>
        <end position="111"/>
    </location>
</feature>